<sequence>MTGITLLALPAGVVIASLASAVGIGGGILWMPFFIIFLKLPPETAVVTSLLVQTAGMGSGSAAFIRKQTADLHLSGFFLLLTLPGLAIGALLTRLLSSANLELALGIFTLTTAFLFVSANQKYTDTGHDRIPVKRARRYGWLVSVMAVASGMLSVSIGEWLVPLMRSRLKLRMRVAVATSIVTIFGTCIVGSVFHGLLGSSVDLAALLGAVPGVIIGGQVGPWFTEKINERMLKEVFIFLLTLIGIHLIYNSY</sequence>
<evidence type="ECO:0000313" key="7">
    <source>
        <dbReference type="Proteomes" id="UP000427906"/>
    </source>
</evidence>
<dbReference type="RefSeq" id="WP_155320181.1">
    <property type="nucleotide sequence ID" value="NZ_AP021874.1"/>
</dbReference>
<evidence type="ECO:0000313" key="6">
    <source>
        <dbReference type="EMBL" id="BBO72493.1"/>
    </source>
</evidence>
<feature type="transmembrane region" description="Helical" evidence="5">
    <location>
        <begin position="103"/>
        <end position="119"/>
    </location>
</feature>
<dbReference type="GO" id="GO:0005886">
    <property type="term" value="C:plasma membrane"/>
    <property type="evidence" value="ECO:0007669"/>
    <property type="project" value="UniProtKB-SubCell"/>
</dbReference>
<accession>A0A5K7YWZ8</accession>
<feature type="transmembrane region" description="Helical" evidence="5">
    <location>
        <begin position="77"/>
        <end position="96"/>
    </location>
</feature>
<keyword evidence="7" id="KW-1185">Reference proteome</keyword>
<protein>
    <recommendedName>
        <fullName evidence="5">Probable membrane transporter protein</fullName>
    </recommendedName>
</protein>
<dbReference type="InterPro" id="IPR002781">
    <property type="entry name" value="TM_pro_TauE-like"/>
</dbReference>
<keyword evidence="3 5" id="KW-1133">Transmembrane helix</keyword>
<feature type="transmembrane region" description="Helical" evidence="5">
    <location>
        <begin position="12"/>
        <end position="38"/>
    </location>
</feature>
<keyword evidence="2 5" id="KW-0812">Transmembrane</keyword>
<dbReference type="AlphaFoldDB" id="A0A5K7YWZ8"/>
<feature type="transmembrane region" description="Helical" evidence="5">
    <location>
        <begin position="139"/>
        <end position="163"/>
    </location>
</feature>
<evidence type="ECO:0000256" key="4">
    <source>
        <dbReference type="ARBA" id="ARBA00023136"/>
    </source>
</evidence>
<evidence type="ECO:0000256" key="2">
    <source>
        <dbReference type="ARBA" id="ARBA00022692"/>
    </source>
</evidence>
<reference evidence="6 7" key="1">
    <citation type="submission" date="2019-11" db="EMBL/GenBank/DDBJ databases">
        <title>Comparative genomics of hydrocarbon-degrading Desulfosarcina strains.</title>
        <authorList>
            <person name="Watanabe M."/>
            <person name="Kojima H."/>
            <person name="Fukui M."/>
        </authorList>
    </citation>
    <scope>NUCLEOTIDE SEQUENCE [LARGE SCALE GENOMIC DNA]</scope>
    <source>
        <strain evidence="6 7">PL12</strain>
    </source>
</reference>
<comment type="subcellular location">
    <subcellularLocation>
        <location evidence="5">Cell membrane</location>
        <topology evidence="5">Multi-pass membrane protein</topology>
    </subcellularLocation>
    <subcellularLocation>
        <location evidence="1">Membrane</location>
        <topology evidence="1">Multi-pass membrane protein</topology>
    </subcellularLocation>
</comment>
<comment type="similarity">
    <text evidence="5">Belongs to the 4-toluene sulfonate uptake permease (TSUP) (TC 2.A.102) family.</text>
</comment>
<dbReference type="KEGG" id="dalk:DSCA_64230"/>
<name>A0A5K7YWZ8_9BACT</name>
<evidence type="ECO:0000256" key="1">
    <source>
        <dbReference type="ARBA" id="ARBA00004141"/>
    </source>
</evidence>
<dbReference type="EMBL" id="AP021874">
    <property type="protein sequence ID" value="BBO72493.1"/>
    <property type="molecule type" value="Genomic_DNA"/>
</dbReference>
<keyword evidence="4 5" id="KW-0472">Membrane</keyword>
<feature type="transmembrane region" description="Helical" evidence="5">
    <location>
        <begin position="175"/>
        <end position="198"/>
    </location>
</feature>
<proteinExistence type="inferred from homology"/>
<evidence type="ECO:0000256" key="5">
    <source>
        <dbReference type="RuleBase" id="RU363041"/>
    </source>
</evidence>
<organism evidence="6 7">
    <name type="scientific">Desulfosarcina alkanivorans</name>
    <dbReference type="NCBI Taxonomy" id="571177"/>
    <lineage>
        <taxon>Bacteria</taxon>
        <taxon>Pseudomonadati</taxon>
        <taxon>Thermodesulfobacteriota</taxon>
        <taxon>Desulfobacteria</taxon>
        <taxon>Desulfobacterales</taxon>
        <taxon>Desulfosarcinaceae</taxon>
        <taxon>Desulfosarcina</taxon>
    </lineage>
</organism>
<gene>
    <name evidence="6" type="primary">yunE_2</name>
    <name evidence="6" type="ORF">DSCA_64230</name>
</gene>
<dbReference type="OrthoDB" id="5413947at2"/>
<dbReference type="Proteomes" id="UP000427906">
    <property type="component" value="Chromosome"/>
</dbReference>
<feature type="transmembrane region" description="Helical" evidence="5">
    <location>
        <begin position="204"/>
        <end position="225"/>
    </location>
</feature>
<dbReference type="InterPro" id="IPR051598">
    <property type="entry name" value="TSUP/Inactive_protease-like"/>
</dbReference>
<evidence type="ECO:0000256" key="3">
    <source>
        <dbReference type="ARBA" id="ARBA00022989"/>
    </source>
</evidence>
<feature type="transmembrane region" description="Helical" evidence="5">
    <location>
        <begin position="232"/>
        <end position="250"/>
    </location>
</feature>
<dbReference type="PANTHER" id="PTHR43701">
    <property type="entry name" value="MEMBRANE TRANSPORTER PROTEIN MJ0441-RELATED"/>
    <property type="match status" value="1"/>
</dbReference>
<keyword evidence="5" id="KW-1003">Cell membrane</keyword>
<dbReference type="Pfam" id="PF01925">
    <property type="entry name" value="TauE"/>
    <property type="match status" value="1"/>
</dbReference>
<dbReference type="PANTHER" id="PTHR43701:SF2">
    <property type="entry name" value="MEMBRANE TRANSPORTER PROTEIN YJNA-RELATED"/>
    <property type="match status" value="1"/>
</dbReference>